<comment type="caution">
    <text evidence="13">The sequence shown here is derived from an EMBL/GenBank/DDBJ whole genome shotgun (WGS) entry which is preliminary data.</text>
</comment>
<evidence type="ECO:0000256" key="6">
    <source>
        <dbReference type="ARBA" id="ARBA00022701"/>
    </source>
</evidence>
<feature type="compositionally biased region" description="Basic and acidic residues" evidence="12">
    <location>
        <begin position="164"/>
        <end position="173"/>
    </location>
</feature>
<evidence type="ECO:0000313" key="14">
    <source>
        <dbReference type="Proteomes" id="UP001142489"/>
    </source>
</evidence>
<evidence type="ECO:0000256" key="9">
    <source>
        <dbReference type="ARBA" id="ARBA00023212"/>
    </source>
</evidence>
<feature type="region of interest" description="Disordered" evidence="12">
    <location>
        <begin position="335"/>
        <end position="490"/>
    </location>
</feature>
<proteinExistence type="inferred from homology"/>
<dbReference type="GO" id="GO:0040001">
    <property type="term" value="P:establishment of mitotic spindle localization"/>
    <property type="evidence" value="ECO:0007669"/>
    <property type="project" value="InterPro"/>
</dbReference>
<comment type="similarity">
    <text evidence="3">Belongs to the NUSAP family.</text>
</comment>
<feature type="compositionally biased region" description="Polar residues" evidence="12">
    <location>
        <begin position="174"/>
        <end position="194"/>
    </location>
</feature>
<evidence type="ECO:0000256" key="2">
    <source>
        <dbReference type="ARBA" id="ARBA00004186"/>
    </source>
</evidence>
<feature type="compositionally biased region" description="Basic and acidic residues" evidence="12">
    <location>
        <begin position="477"/>
        <end position="490"/>
    </location>
</feature>
<dbReference type="GO" id="GO:0000281">
    <property type="term" value="P:mitotic cytokinesis"/>
    <property type="evidence" value="ECO:0007669"/>
    <property type="project" value="InterPro"/>
</dbReference>
<evidence type="ECO:0000256" key="4">
    <source>
        <dbReference type="ARBA" id="ARBA00022490"/>
    </source>
</evidence>
<keyword evidence="5" id="KW-0132">Cell division</keyword>
<evidence type="ECO:0000256" key="11">
    <source>
        <dbReference type="ARBA" id="ARBA00023306"/>
    </source>
</evidence>
<evidence type="ECO:0008006" key="15">
    <source>
        <dbReference type="Google" id="ProtNLM"/>
    </source>
</evidence>
<evidence type="ECO:0000256" key="7">
    <source>
        <dbReference type="ARBA" id="ARBA00022776"/>
    </source>
</evidence>
<comment type="subcellular location">
    <subcellularLocation>
        <location evidence="2">Cytoplasm</location>
        <location evidence="2">Cytoskeleton</location>
        <location evidence="2">Spindle</location>
    </subcellularLocation>
    <subcellularLocation>
        <location evidence="1">Nucleus</location>
    </subcellularLocation>
</comment>
<reference evidence="13" key="1">
    <citation type="journal article" date="2023" name="DNA Res.">
        <title>Chromosome-level genome assembly of Phrynocephalus forsythii using third-generation DNA sequencing and Hi-C analysis.</title>
        <authorList>
            <person name="Qi Y."/>
            <person name="Zhao W."/>
            <person name="Zhao Y."/>
            <person name="Niu C."/>
            <person name="Cao S."/>
            <person name="Zhang Y."/>
        </authorList>
    </citation>
    <scope>NUCLEOTIDE SEQUENCE</scope>
    <source>
        <tissue evidence="13">Muscle</tissue>
    </source>
</reference>
<sequence>MPCERRGVRRESARLRACSPAPPTVGGERLIFGLPPVMEVPLPEQLETLKYSELQRLAKTLGLKANLKADKLLNLLKQHVNEPKWETRSMDIKRASFSIDYEECDSSQTPVNLVMFTNKCQKLNCKNAQEHPDTGNNSGENAELFLKEEIVTELNENERFLDAGSRKTQDRNQNEYQTNGRMSGNLAENSATPRNQKEKNCTMHKRVESKTAVDYIPGTGYPGSLSGSKRRRINSGTPDFRKLHEAQFKKMQSIDDYMEKKNKRLHNFSNSVSKAKTCSSGVLLSPHPQNPMLSATCTPRNLRHTPQNSRIVDKNTSSKKTVFSTGFSANKMNVRFSESTKDNEHKRSLTKTPSRKSPFPNSCTPGSQKNNKAATRRKCTGAAAKRPVTEAPAGVIPSQVIPETKPPLSKKKPMFDLQASLSRPLNYQPHRGKLKPWGKSKENHQSVCSHRRNYKQPLLQSREERREKHAQGRRQRKDQVLETRRGLAVI</sequence>
<dbReference type="PANTHER" id="PTHR15874:SF1">
    <property type="entry name" value="NUCLEOLAR AND SPINDLE-ASSOCIATED PROTEIN 1"/>
    <property type="match status" value="1"/>
</dbReference>
<accession>A0A9Q0Y786</accession>
<keyword evidence="8" id="KW-0238">DNA-binding</keyword>
<protein>
    <recommendedName>
        <fullName evidence="15">Nucleolar and spindle-associated protein 1</fullName>
    </recommendedName>
</protein>
<dbReference type="PANTHER" id="PTHR15874">
    <property type="entry name" value="NUCLEOLAR AND SPINDLE-ASSOCIATED PROTEIN 1"/>
    <property type="match status" value="1"/>
</dbReference>
<evidence type="ECO:0000256" key="3">
    <source>
        <dbReference type="ARBA" id="ARBA00009702"/>
    </source>
</evidence>
<dbReference type="InterPro" id="IPR026756">
    <property type="entry name" value="NuSAP"/>
</dbReference>
<dbReference type="GO" id="GO:0003677">
    <property type="term" value="F:DNA binding"/>
    <property type="evidence" value="ECO:0007669"/>
    <property type="project" value="UniProtKB-KW"/>
</dbReference>
<evidence type="ECO:0000256" key="5">
    <source>
        <dbReference type="ARBA" id="ARBA00022618"/>
    </source>
</evidence>
<gene>
    <name evidence="13" type="ORF">JRQ81_000776</name>
</gene>
<dbReference type="GO" id="GO:0005730">
    <property type="term" value="C:nucleolus"/>
    <property type="evidence" value="ECO:0007669"/>
    <property type="project" value="TreeGrafter"/>
</dbReference>
<feature type="compositionally biased region" description="Basic and acidic residues" evidence="12">
    <location>
        <begin position="338"/>
        <end position="347"/>
    </location>
</feature>
<keyword evidence="7" id="KW-0498">Mitosis</keyword>
<evidence type="ECO:0000256" key="12">
    <source>
        <dbReference type="SAM" id="MobiDB-lite"/>
    </source>
</evidence>
<name>A0A9Q0Y786_9SAUR</name>
<dbReference type="AlphaFoldDB" id="A0A9Q0Y786"/>
<evidence type="ECO:0000256" key="1">
    <source>
        <dbReference type="ARBA" id="ARBA00004123"/>
    </source>
</evidence>
<keyword evidence="14" id="KW-1185">Reference proteome</keyword>
<keyword evidence="11" id="KW-0131">Cell cycle</keyword>
<organism evidence="13 14">
    <name type="scientific">Phrynocephalus forsythii</name>
    <dbReference type="NCBI Taxonomy" id="171643"/>
    <lineage>
        <taxon>Eukaryota</taxon>
        <taxon>Metazoa</taxon>
        <taxon>Chordata</taxon>
        <taxon>Craniata</taxon>
        <taxon>Vertebrata</taxon>
        <taxon>Euteleostomi</taxon>
        <taxon>Lepidosauria</taxon>
        <taxon>Squamata</taxon>
        <taxon>Bifurcata</taxon>
        <taxon>Unidentata</taxon>
        <taxon>Episquamata</taxon>
        <taxon>Toxicofera</taxon>
        <taxon>Iguania</taxon>
        <taxon>Acrodonta</taxon>
        <taxon>Agamidae</taxon>
        <taxon>Agaminae</taxon>
        <taxon>Phrynocephalus</taxon>
    </lineage>
</organism>
<dbReference type="GO" id="GO:0008017">
    <property type="term" value="F:microtubule binding"/>
    <property type="evidence" value="ECO:0007669"/>
    <property type="project" value="TreeGrafter"/>
</dbReference>
<evidence type="ECO:0000256" key="10">
    <source>
        <dbReference type="ARBA" id="ARBA00023242"/>
    </source>
</evidence>
<dbReference type="GO" id="GO:0072686">
    <property type="term" value="C:mitotic spindle"/>
    <property type="evidence" value="ECO:0007669"/>
    <property type="project" value="TreeGrafter"/>
</dbReference>
<evidence type="ECO:0000313" key="13">
    <source>
        <dbReference type="EMBL" id="KAJ7344826.1"/>
    </source>
</evidence>
<evidence type="ECO:0000256" key="8">
    <source>
        <dbReference type="ARBA" id="ARBA00023125"/>
    </source>
</evidence>
<keyword evidence="4" id="KW-0963">Cytoplasm</keyword>
<dbReference type="GO" id="GO:0005874">
    <property type="term" value="C:microtubule"/>
    <property type="evidence" value="ECO:0007669"/>
    <property type="project" value="UniProtKB-KW"/>
</dbReference>
<keyword evidence="10" id="KW-0539">Nucleus</keyword>
<feature type="compositionally biased region" description="Polar residues" evidence="12">
    <location>
        <begin position="359"/>
        <end position="373"/>
    </location>
</feature>
<keyword evidence="9" id="KW-0206">Cytoskeleton</keyword>
<dbReference type="Pfam" id="PF16006">
    <property type="entry name" value="NUSAP"/>
    <property type="match status" value="1"/>
</dbReference>
<dbReference type="GO" id="GO:0007076">
    <property type="term" value="P:mitotic chromosome condensation"/>
    <property type="evidence" value="ECO:0007669"/>
    <property type="project" value="TreeGrafter"/>
</dbReference>
<dbReference type="Proteomes" id="UP001142489">
    <property type="component" value="Unassembled WGS sequence"/>
</dbReference>
<dbReference type="OrthoDB" id="3258416at2759"/>
<dbReference type="EMBL" id="JAPFRF010000001">
    <property type="protein sequence ID" value="KAJ7344826.1"/>
    <property type="molecule type" value="Genomic_DNA"/>
</dbReference>
<keyword evidence="6" id="KW-0493">Microtubule</keyword>
<feature type="region of interest" description="Disordered" evidence="12">
    <location>
        <begin position="164"/>
        <end position="202"/>
    </location>
</feature>
<feature type="region of interest" description="Disordered" evidence="12">
    <location>
        <begin position="214"/>
        <end position="236"/>
    </location>
</feature>
<feature type="compositionally biased region" description="Basic and acidic residues" evidence="12">
    <location>
        <begin position="461"/>
        <end position="470"/>
    </location>
</feature>